<keyword evidence="4" id="KW-0720">Serine protease</keyword>
<dbReference type="Pfam" id="PF00089">
    <property type="entry name" value="Trypsin"/>
    <property type="match status" value="1"/>
</dbReference>
<dbReference type="Gene3D" id="3.30.1640.30">
    <property type="match status" value="1"/>
</dbReference>
<name>A0A5N4A5R1_PHOPY</name>
<dbReference type="EMBL" id="VVIM01000010">
    <property type="protein sequence ID" value="KAB0792647.1"/>
    <property type="molecule type" value="Genomic_DNA"/>
</dbReference>
<dbReference type="SMART" id="SM00020">
    <property type="entry name" value="Tryp_SPc"/>
    <property type="match status" value="1"/>
</dbReference>
<reference evidence="11 12" key="1">
    <citation type="journal article" date="2018" name="Elife">
        <title>Firefly genomes illuminate parallel origins of bioluminescence in beetles.</title>
        <authorList>
            <person name="Fallon T.R."/>
            <person name="Lower S.E."/>
            <person name="Chang C.H."/>
            <person name="Bessho-Uehara M."/>
            <person name="Martin G.J."/>
            <person name="Bewick A.J."/>
            <person name="Behringer M."/>
            <person name="Debat H.J."/>
            <person name="Wong I."/>
            <person name="Day J.C."/>
            <person name="Suvorov A."/>
            <person name="Silva C.J."/>
            <person name="Stanger-Hall K.F."/>
            <person name="Hall D.W."/>
            <person name="Schmitz R.J."/>
            <person name="Nelson D.R."/>
            <person name="Lewis S.M."/>
            <person name="Shigenobu S."/>
            <person name="Bybee S.M."/>
            <person name="Larracuente A.M."/>
            <person name="Oba Y."/>
            <person name="Weng J.K."/>
        </authorList>
    </citation>
    <scope>NUCLEOTIDE SEQUENCE [LARGE SCALE GENOMIC DNA]</scope>
    <source>
        <strain evidence="11">1611_PpyrPB1</strain>
        <tissue evidence="11">Whole body</tissue>
    </source>
</reference>
<dbReference type="InterPro" id="IPR043504">
    <property type="entry name" value="Peptidase_S1_PA_chymotrypsin"/>
</dbReference>
<keyword evidence="5" id="KW-1015">Disulfide bond</keyword>
<dbReference type="InterPro" id="IPR038565">
    <property type="entry name" value="CLIP_sf"/>
</dbReference>
<protein>
    <submittedName>
        <fullName evidence="11">Uncharacterized protein</fullName>
    </submittedName>
</protein>
<evidence type="ECO:0000256" key="7">
    <source>
        <dbReference type="ARBA" id="ARBA00024195"/>
    </source>
</evidence>
<dbReference type="GO" id="GO:0006508">
    <property type="term" value="P:proteolysis"/>
    <property type="evidence" value="ECO:0007669"/>
    <property type="project" value="UniProtKB-KW"/>
</dbReference>
<dbReference type="AlphaFoldDB" id="A0A5N4A5R1"/>
<dbReference type="FunFam" id="2.40.10.10:FF:000028">
    <property type="entry name" value="Serine protease easter"/>
    <property type="match status" value="1"/>
</dbReference>
<proteinExistence type="inferred from homology"/>
<comment type="similarity">
    <text evidence="7">Belongs to the peptidase S1 family. CLIP subfamily.</text>
</comment>
<keyword evidence="12" id="KW-1185">Reference proteome</keyword>
<organism evidence="11 12">
    <name type="scientific">Photinus pyralis</name>
    <name type="common">Common eastern firefly</name>
    <name type="synonym">Lampyris pyralis</name>
    <dbReference type="NCBI Taxonomy" id="7054"/>
    <lineage>
        <taxon>Eukaryota</taxon>
        <taxon>Metazoa</taxon>
        <taxon>Ecdysozoa</taxon>
        <taxon>Arthropoda</taxon>
        <taxon>Hexapoda</taxon>
        <taxon>Insecta</taxon>
        <taxon>Pterygota</taxon>
        <taxon>Neoptera</taxon>
        <taxon>Endopterygota</taxon>
        <taxon>Coleoptera</taxon>
        <taxon>Polyphaga</taxon>
        <taxon>Elateriformia</taxon>
        <taxon>Elateroidea</taxon>
        <taxon>Lampyridae</taxon>
        <taxon>Lampyrinae</taxon>
        <taxon>Photinus</taxon>
    </lineage>
</organism>
<evidence type="ECO:0000259" key="9">
    <source>
        <dbReference type="PROSITE" id="PS50240"/>
    </source>
</evidence>
<evidence type="ECO:0000256" key="4">
    <source>
        <dbReference type="ARBA" id="ARBA00022825"/>
    </source>
</evidence>
<dbReference type="SMART" id="SM00680">
    <property type="entry name" value="CLIP"/>
    <property type="match status" value="1"/>
</dbReference>
<dbReference type="InParanoid" id="A0A5N4A5R1"/>
<evidence type="ECO:0000256" key="8">
    <source>
        <dbReference type="SAM" id="SignalP"/>
    </source>
</evidence>
<sequence length="348" mass="39068">MGIMPSSFLVLAAFFFAATYSDMIDIRITEDCTTPNGDKGKCKLLEDCPHAVSLFANPSKEIVNYMQGFLCKFSDPALPGAAICCTEPPPKRAVIPDKRYCGFQHSDDLMLDIRKTSIIEFPWLSAIMKKDQGGEDVVTCLGTLITNRYVLTSGFCAEKTGTWVRLGEFYVKNKTDCETWKSELNDCNQHEDFQIEEAVPHPFINTGISSLNDIGLLRLEKSVSYSDYIRPICLPSPTEKVEVQFFTSGWDDSQLKIKIPSTLASDRECLGEGSALSKYSKCVRYQNVEGGRESCHVINNGAPIMASAKYQWYLEGVSHMFYQKNGSCFAKFTPIVPYMDWIKNNLRS</sequence>
<feature type="chain" id="PRO_5033989340" evidence="8">
    <location>
        <begin position="22"/>
        <end position="348"/>
    </location>
</feature>
<dbReference type="InterPro" id="IPR022700">
    <property type="entry name" value="CLIP"/>
</dbReference>
<dbReference type="GO" id="GO:0004252">
    <property type="term" value="F:serine-type endopeptidase activity"/>
    <property type="evidence" value="ECO:0007669"/>
    <property type="project" value="InterPro"/>
</dbReference>
<evidence type="ECO:0000256" key="5">
    <source>
        <dbReference type="ARBA" id="ARBA00023157"/>
    </source>
</evidence>
<evidence type="ECO:0000256" key="6">
    <source>
        <dbReference type="ARBA" id="ARBA00023180"/>
    </source>
</evidence>
<dbReference type="PROSITE" id="PS50240">
    <property type="entry name" value="TRYPSIN_DOM"/>
    <property type="match status" value="1"/>
</dbReference>
<gene>
    <name evidence="11" type="ORF">PPYR_14606</name>
</gene>
<keyword evidence="6" id="KW-0325">Glycoprotein</keyword>
<evidence type="ECO:0000256" key="1">
    <source>
        <dbReference type="ARBA" id="ARBA00022670"/>
    </source>
</evidence>
<dbReference type="Proteomes" id="UP000327044">
    <property type="component" value="Unassembled WGS sequence"/>
</dbReference>
<comment type="caution">
    <text evidence="11">The sequence shown here is derived from an EMBL/GenBank/DDBJ whole genome shotgun (WGS) entry which is preliminary data.</text>
</comment>
<feature type="signal peptide" evidence="8">
    <location>
        <begin position="1"/>
        <end position="21"/>
    </location>
</feature>
<keyword evidence="3" id="KW-0378">Hydrolase</keyword>
<accession>A0A5N4A5R1</accession>
<dbReference type="SUPFAM" id="SSF50494">
    <property type="entry name" value="Trypsin-like serine proteases"/>
    <property type="match status" value="1"/>
</dbReference>
<keyword evidence="1" id="KW-0645">Protease</keyword>
<dbReference type="PROSITE" id="PS51888">
    <property type="entry name" value="CLIP"/>
    <property type="match status" value="1"/>
</dbReference>
<dbReference type="PANTHER" id="PTHR24260">
    <property type="match status" value="1"/>
</dbReference>
<dbReference type="OrthoDB" id="6371647at2759"/>
<feature type="domain" description="Clip" evidence="10">
    <location>
        <begin position="31"/>
        <end position="85"/>
    </location>
</feature>
<dbReference type="Gene3D" id="2.40.10.10">
    <property type="entry name" value="Trypsin-like serine proteases"/>
    <property type="match status" value="2"/>
</dbReference>
<evidence type="ECO:0000313" key="11">
    <source>
        <dbReference type="EMBL" id="KAB0792647.1"/>
    </source>
</evidence>
<evidence type="ECO:0000313" key="12">
    <source>
        <dbReference type="Proteomes" id="UP000327044"/>
    </source>
</evidence>
<dbReference type="Pfam" id="PF12032">
    <property type="entry name" value="CLIP"/>
    <property type="match status" value="1"/>
</dbReference>
<evidence type="ECO:0000259" key="10">
    <source>
        <dbReference type="PROSITE" id="PS51888"/>
    </source>
</evidence>
<keyword evidence="2 8" id="KW-0732">Signal</keyword>
<dbReference type="InterPro" id="IPR051333">
    <property type="entry name" value="CLIP_Serine_Protease"/>
</dbReference>
<dbReference type="InterPro" id="IPR001254">
    <property type="entry name" value="Trypsin_dom"/>
</dbReference>
<evidence type="ECO:0000256" key="2">
    <source>
        <dbReference type="ARBA" id="ARBA00022729"/>
    </source>
</evidence>
<dbReference type="PANTHER" id="PTHR24260:SF145">
    <property type="entry name" value="FI17609P1-RELATED"/>
    <property type="match status" value="1"/>
</dbReference>
<evidence type="ECO:0000256" key="3">
    <source>
        <dbReference type="ARBA" id="ARBA00022801"/>
    </source>
</evidence>
<dbReference type="InterPro" id="IPR009003">
    <property type="entry name" value="Peptidase_S1_PA"/>
</dbReference>
<feature type="domain" description="Peptidase S1" evidence="9">
    <location>
        <begin position="110"/>
        <end position="347"/>
    </location>
</feature>